<feature type="non-terminal residue" evidence="1">
    <location>
        <position position="244"/>
    </location>
</feature>
<name>A0A0F8XFL5_9ZZZZ</name>
<gene>
    <name evidence="1" type="ORF">LCGC14_2949140</name>
</gene>
<dbReference type="InterPro" id="IPR036412">
    <property type="entry name" value="HAD-like_sf"/>
</dbReference>
<sequence>MIIRVDIDDTLCHGSAGGNYVAARPRKQMIEYVNNLYAQGHRIVIETYRGDTTGKDWRELTKNQLKSWGVRHHEIRMRKEHYDAAIDDKAVQPWLPDAPPRFRYMIGYGVWNRQDQVCWALDGIMEHCPHAAHVGFVADSCKDDSLSAFDSIKTQMLLGGISTSRFVSARELGETGIHSVLMHQFVEHTDCDALIVLQHDQRFAADPTIVLDKLLAAYGAKLGIVGLRAGFEVNLSKVIGSRWG</sequence>
<reference evidence="1" key="1">
    <citation type="journal article" date="2015" name="Nature">
        <title>Complex archaea that bridge the gap between prokaryotes and eukaryotes.</title>
        <authorList>
            <person name="Spang A."/>
            <person name="Saw J.H."/>
            <person name="Jorgensen S.L."/>
            <person name="Zaremba-Niedzwiedzka K."/>
            <person name="Martijn J."/>
            <person name="Lind A.E."/>
            <person name="van Eijk R."/>
            <person name="Schleper C."/>
            <person name="Guy L."/>
            <person name="Ettema T.J."/>
        </authorList>
    </citation>
    <scope>NUCLEOTIDE SEQUENCE</scope>
</reference>
<dbReference type="Gene3D" id="3.40.50.1000">
    <property type="entry name" value="HAD superfamily/HAD-like"/>
    <property type="match status" value="1"/>
</dbReference>
<proteinExistence type="predicted"/>
<dbReference type="InterPro" id="IPR023214">
    <property type="entry name" value="HAD_sf"/>
</dbReference>
<dbReference type="EMBL" id="LAZR01059372">
    <property type="protein sequence ID" value="KKK67932.1"/>
    <property type="molecule type" value="Genomic_DNA"/>
</dbReference>
<evidence type="ECO:0000313" key="1">
    <source>
        <dbReference type="EMBL" id="KKK67932.1"/>
    </source>
</evidence>
<accession>A0A0F8XFL5</accession>
<comment type="caution">
    <text evidence="1">The sequence shown here is derived from an EMBL/GenBank/DDBJ whole genome shotgun (WGS) entry which is preliminary data.</text>
</comment>
<dbReference type="SUPFAM" id="SSF56784">
    <property type="entry name" value="HAD-like"/>
    <property type="match status" value="1"/>
</dbReference>
<protein>
    <submittedName>
        <fullName evidence="1">Uncharacterized protein</fullName>
    </submittedName>
</protein>
<organism evidence="1">
    <name type="scientific">marine sediment metagenome</name>
    <dbReference type="NCBI Taxonomy" id="412755"/>
    <lineage>
        <taxon>unclassified sequences</taxon>
        <taxon>metagenomes</taxon>
        <taxon>ecological metagenomes</taxon>
    </lineage>
</organism>
<dbReference type="AlphaFoldDB" id="A0A0F8XFL5"/>